<proteinExistence type="predicted"/>
<protein>
    <submittedName>
        <fullName evidence="2">Uncharacterized protein</fullName>
    </submittedName>
</protein>
<keyword evidence="1" id="KW-0472">Membrane</keyword>
<evidence type="ECO:0000313" key="3">
    <source>
        <dbReference type="Proteomes" id="UP000008563"/>
    </source>
</evidence>
<evidence type="ECO:0000313" key="2">
    <source>
        <dbReference type="EMBL" id="CBJ21685.1"/>
    </source>
</evidence>
<dbReference type="AlphaFoldDB" id="D3H743"/>
<gene>
    <name evidence="2" type="ordered locus">smi_0413</name>
</gene>
<organism evidence="2 3">
    <name type="scientific">Streptococcus mitis (strain B6)</name>
    <dbReference type="NCBI Taxonomy" id="365659"/>
    <lineage>
        <taxon>Bacteria</taxon>
        <taxon>Bacillati</taxon>
        <taxon>Bacillota</taxon>
        <taxon>Bacilli</taxon>
        <taxon>Lactobacillales</taxon>
        <taxon>Streptococcaceae</taxon>
        <taxon>Streptococcus</taxon>
        <taxon>Streptococcus mitis group</taxon>
    </lineage>
</organism>
<dbReference type="RefSeq" id="WP_000492049.1">
    <property type="nucleotide sequence ID" value="NC_013853.1"/>
</dbReference>
<dbReference type="EMBL" id="FN568063">
    <property type="protein sequence ID" value="CBJ21685.1"/>
    <property type="molecule type" value="Genomic_DNA"/>
</dbReference>
<dbReference type="Proteomes" id="UP000008563">
    <property type="component" value="Chromosome"/>
</dbReference>
<dbReference type="STRING" id="365659.smi_0413"/>
<evidence type="ECO:0000256" key="1">
    <source>
        <dbReference type="SAM" id="Phobius"/>
    </source>
</evidence>
<dbReference type="PATRIC" id="fig|365659.3.peg.413"/>
<name>D3H743_STRM6</name>
<reference evidence="2 3" key="1">
    <citation type="journal article" date="2010" name="PLoS ONE">
        <title>The genome of Streptococcus mitis B6--what is a commensal?</title>
        <authorList>
            <person name="Denapaite D."/>
            <person name="Brueckner R."/>
            <person name="Nuhn M."/>
            <person name="Reichmann P."/>
            <person name="Henrich B."/>
            <person name="Maurer P."/>
            <person name="Schaehle Y."/>
            <person name="Selbmann P."/>
            <person name="Zimmermann W."/>
            <person name="Wambutt R."/>
            <person name="Hakenbeck R."/>
        </authorList>
    </citation>
    <scope>NUCLEOTIDE SEQUENCE [LARGE SCALE GENOMIC DNA]</scope>
    <source>
        <strain evidence="2 3">B6</strain>
    </source>
</reference>
<feature type="transmembrane region" description="Helical" evidence="1">
    <location>
        <begin position="12"/>
        <end position="30"/>
    </location>
</feature>
<dbReference type="KEGG" id="smb:smi_0413"/>
<dbReference type="OrthoDB" id="2390049at2"/>
<accession>D3H743</accession>
<keyword evidence="1" id="KW-1133">Transmembrane helix</keyword>
<keyword evidence="1" id="KW-0812">Transmembrane</keyword>
<sequence length="158" mass="18340">MFSLIDILNISAAWIGAITGVTGLFYSIFINRARLLITDACAMEVADEAPYKYSFDIVNPSNSTYTIKSIQLFDDDGKEIKDNNFDPYETLPLHKYVLRKDDLHSYPFEVDEIIFPHSSITYSYYLDSLPCKIKVKTSKRIRFIFKHKSFHPVFYKAK</sequence>
<dbReference type="HOGENOM" id="CLU_1585569_0_0_9"/>